<protein>
    <recommendedName>
        <fullName evidence="3">DUF4411 domain-containing protein</fullName>
    </recommendedName>
</protein>
<proteinExistence type="predicted"/>
<dbReference type="EMBL" id="PFEC01000019">
    <property type="protein sequence ID" value="PJE62085.1"/>
    <property type="molecule type" value="Genomic_DNA"/>
</dbReference>
<organism evidence="1 2">
    <name type="scientific">Candidatus Roizmanbacteria bacterium CG10_big_fil_rev_8_21_14_0_10_39_12</name>
    <dbReference type="NCBI Taxonomy" id="1974852"/>
    <lineage>
        <taxon>Bacteria</taxon>
        <taxon>Candidatus Roizmaniibacteriota</taxon>
    </lineage>
</organism>
<gene>
    <name evidence="1" type="ORF">COU87_01160</name>
</gene>
<comment type="caution">
    <text evidence="1">The sequence shown here is derived from an EMBL/GenBank/DDBJ whole genome shotgun (WGS) entry which is preliminary data.</text>
</comment>
<dbReference type="AlphaFoldDB" id="A0A2M8KQ80"/>
<dbReference type="SUPFAM" id="SSF88723">
    <property type="entry name" value="PIN domain-like"/>
    <property type="match status" value="1"/>
</dbReference>
<evidence type="ECO:0000313" key="2">
    <source>
        <dbReference type="Proteomes" id="UP000230222"/>
    </source>
</evidence>
<reference evidence="2" key="1">
    <citation type="submission" date="2017-09" db="EMBL/GenBank/DDBJ databases">
        <title>Depth-based differentiation of microbial function through sediment-hosted aquifers and enrichment of novel symbionts in the deep terrestrial subsurface.</title>
        <authorList>
            <person name="Probst A.J."/>
            <person name="Ladd B."/>
            <person name="Jarett J.K."/>
            <person name="Geller-Mcgrath D.E."/>
            <person name="Sieber C.M.K."/>
            <person name="Emerson J.B."/>
            <person name="Anantharaman K."/>
            <person name="Thomas B.C."/>
            <person name="Malmstrom R."/>
            <person name="Stieglmeier M."/>
            <person name="Klingl A."/>
            <person name="Woyke T."/>
            <person name="Ryan C.M."/>
            <person name="Banfield J.F."/>
        </authorList>
    </citation>
    <scope>NUCLEOTIDE SEQUENCE [LARGE SCALE GENOMIC DNA]</scope>
</reference>
<dbReference type="InterPro" id="IPR016541">
    <property type="entry name" value="UCP008505"/>
</dbReference>
<name>A0A2M8KQ80_9BACT</name>
<dbReference type="Pfam" id="PF14367">
    <property type="entry name" value="DUF4411"/>
    <property type="match status" value="1"/>
</dbReference>
<evidence type="ECO:0000313" key="1">
    <source>
        <dbReference type="EMBL" id="PJE62085.1"/>
    </source>
</evidence>
<dbReference type="Proteomes" id="UP000230222">
    <property type="component" value="Unassembled WGS sequence"/>
</dbReference>
<sequence length="154" mass="17976">MVNKYIIDANILIDFNDYLPMDIYETQWKMIGDNIENGKIILCEAVFNEIKKSVELKEWLSDFKSLVIPCYENNILVEAKVIVNEYPKLIEVNNPGEQSDPYVIALAKLKGFTVLTNEKYSEGGKKIKIPFICKKLSIKCINTHEFYRIENWKF</sequence>
<accession>A0A2M8KQ80</accession>
<evidence type="ECO:0008006" key="3">
    <source>
        <dbReference type="Google" id="ProtNLM"/>
    </source>
</evidence>
<dbReference type="InterPro" id="IPR029060">
    <property type="entry name" value="PIN-like_dom_sf"/>
</dbReference>